<feature type="non-terminal residue" evidence="2">
    <location>
        <position position="847"/>
    </location>
</feature>
<protein>
    <submittedName>
        <fullName evidence="2">Uncharacterized protein</fullName>
    </submittedName>
</protein>
<accession>A0ABQ7JJ94</accession>
<dbReference type="EMBL" id="JAAAIM010001724">
    <property type="protein sequence ID" value="KAG0276250.1"/>
    <property type="molecule type" value="Genomic_DNA"/>
</dbReference>
<dbReference type="Proteomes" id="UP001194696">
    <property type="component" value="Unassembled WGS sequence"/>
</dbReference>
<evidence type="ECO:0000256" key="1">
    <source>
        <dbReference type="SAM" id="MobiDB-lite"/>
    </source>
</evidence>
<feature type="compositionally biased region" description="Polar residues" evidence="1">
    <location>
        <begin position="107"/>
        <end position="126"/>
    </location>
</feature>
<feature type="region of interest" description="Disordered" evidence="1">
    <location>
        <begin position="468"/>
        <end position="507"/>
    </location>
</feature>
<comment type="caution">
    <text evidence="2">The sequence shown here is derived from an EMBL/GenBank/DDBJ whole genome shotgun (WGS) entry which is preliminary data.</text>
</comment>
<organism evidence="2 3">
    <name type="scientific">Linnemannia gamsii</name>
    <dbReference type="NCBI Taxonomy" id="64522"/>
    <lineage>
        <taxon>Eukaryota</taxon>
        <taxon>Fungi</taxon>
        <taxon>Fungi incertae sedis</taxon>
        <taxon>Mucoromycota</taxon>
        <taxon>Mortierellomycotina</taxon>
        <taxon>Mortierellomycetes</taxon>
        <taxon>Mortierellales</taxon>
        <taxon>Mortierellaceae</taxon>
        <taxon>Linnemannia</taxon>
    </lineage>
</organism>
<name>A0ABQ7JJ94_9FUNG</name>
<feature type="compositionally biased region" description="Polar residues" evidence="1">
    <location>
        <begin position="35"/>
        <end position="54"/>
    </location>
</feature>
<feature type="compositionally biased region" description="Low complexity" evidence="1">
    <location>
        <begin position="24"/>
        <end position="34"/>
    </location>
</feature>
<feature type="region of interest" description="Disordered" evidence="1">
    <location>
        <begin position="80"/>
        <end position="329"/>
    </location>
</feature>
<gene>
    <name evidence="2" type="ORF">BGZ96_003396</name>
</gene>
<feature type="compositionally biased region" description="Basic and acidic residues" evidence="1">
    <location>
        <begin position="265"/>
        <end position="280"/>
    </location>
</feature>
<feature type="region of interest" description="Disordered" evidence="1">
    <location>
        <begin position="641"/>
        <end position="662"/>
    </location>
</feature>
<proteinExistence type="predicted"/>
<feature type="compositionally biased region" description="Polar residues" evidence="1">
    <location>
        <begin position="475"/>
        <end position="484"/>
    </location>
</feature>
<feature type="region of interest" description="Disordered" evidence="1">
    <location>
        <begin position="1"/>
        <end position="55"/>
    </location>
</feature>
<evidence type="ECO:0000313" key="2">
    <source>
        <dbReference type="EMBL" id="KAG0276250.1"/>
    </source>
</evidence>
<feature type="compositionally biased region" description="Basic and acidic residues" evidence="1">
    <location>
        <begin position="489"/>
        <end position="501"/>
    </location>
</feature>
<feature type="compositionally biased region" description="Polar residues" evidence="1">
    <location>
        <begin position="301"/>
        <end position="320"/>
    </location>
</feature>
<reference evidence="2 3" key="1">
    <citation type="journal article" date="2020" name="Fungal Divers.">
        <title>Resolving the Mortierellaceae phylogeny through synthesis of multi-gene phylogenetics and phylogenomics.</title>
        <authorList>
            <person name="Vandepol N."/>
            <person name="Liber J."/>
            <person name="Desiro A."/>
            <person name="Na H."/>
            <person name="Kennedy M."/>
            <person name="Barry K."/>
            <person name="Grigoriev I.V."/>
            <person name="Miller A.N."/>
            <person name="O'Donnell K."/>
            <person name="Stajich J.E."/>
            <person name="Bonito G."/>
        </authorList>
    </citation>
    <scope>NUCLEOTIDE SEQUENCE [LARGE SCALE GENOMIC DNA]</scope>
    <source>
        <strain evidence="2 3">AD045</strain>
    </source>
</reference>
<keyword evidence="3" id="KW-1185">Reference proteome</keyword>
<feature type="compositionally biased region" description="Low complexity" evidence="1">
    <location>
        <begin position="127"/>
        <end position="138"/>
    </location>
</feature>
<evidence type="ECO:0000313" key="3">
    <source>
        <dbReference type="Proteomes" id="UP001194696"/>
    </source>
</evidence>
<sequence>MQNNSDRLDMPGAFKDALVKDTSHQTSTSATTHQDNPTPNATTMRSANVVNPQGSAYEVAGPFTGGITPVQNRTWDAVKGQSLDDPVSGIGGTPTHSLTALDDQHDTNLQPISNTTNSNTPASAIVSSSETSSNNTTTPLGSSSLKPLGPNDRPPAKMGLHAHKPSDKATYGNLNSPGAQKQPGPLSDRTLAGTPPPPSTPKKTIADPFGPVKVANWNDHKRQVDASTPTSEDFEIPHQHGTPGWSSAAPGTAPLIAPGTVAPGADRRMHTPSPLREELPPKVATDHAQPPPPAGYFPHVQHNSSMDATANAPHQSSTMTGAVPHQQHKEPLTERIKEAFSFHEHGTTKPTAAATTAAVGAAAVPLPKETLGERIKDVFHHESRSTVEVPINVHTSTIATSSASPEVLINRTEYVPVENLKAIDLSKVAQAASYMPVKSAITEPTATTASTTKPTVVKMEPLGERIKETSRRESYPTTATTTAIPNEPLGERTKETSRRESYPTTATTTAIPKEPLAKRVQEIFHHKPRPTVELPIMVNSATIATSSAAPENSTSEIECVPVENLKDCDLSKLAQAASHMPDSMIHHNETGYDDFRHDPSDTTTSATHSKYVVPAAVTAASAGTAAGVAAFLNDKETDSTATPLNTHDLPPRVKSSVPPTAAPETHVIQPVDTSPLKKHSPVPAPVFDTTYMDTPQAHAHAPAAAAIVPIMASTAKPSTSEIQFTDAKTLVPLTEHRTSNIPDVTDNRSMTTKLKDAVTFHSDSEYGPADPKDLHLSDPKTLRMGDHVAAAAVPVAAATAVVAPLVANSRGTTTTPAKDAAVVAPGHATSGMMPATNEIQFTDPKTL</sequence>